<evidence type="ECO:0000313" key="2">
    <source>
        <dbReference type="EMBL" id="NEU71086.1"/>
    </source>
</evidence>
<protein>
    <submittedName>
        <fullName evidence="2">Uncharacterized protein</fullName>
    </submittedName>
</protein>
<dbReference type="RefSeq" id="WP_039753040.1">
    <property type="nucleotide sequence ID" value="NZ_JTCM02000001.1"/>
</dbReference>
<keyword evidence="3" id="KW-1185">Reference proteome</keyword>
<proteinExistence type="predicted"/>
<comment type="caution">
    <text evidence="2">The sequence shown here is derived from an EMBL/GenBank/DDBJ whole genome shotgun (WGS) entry which is preliminary data.</text>
</comment>
<gene>
    <name evidence="2" type="ORF">PI95_000465</name>
</gene>
<reference evidence="2 3" key="1">
    <citation type="journal article" date="2015" name="Genome Announc.">
        <title>Draft Genome Sequence of Cyanobacterium Hassallia byssoidea Strain VB512170, Isolated from Monuments in India.</title>
        <authorList>
            <person name="Singh D."/>
            <person name="Chandrababunaidu M.M."/>
            <person name="Panda A."/>
            <person name="Sen D."/>
            <person name="Bhattacharyya S."/>
            <person name="Adhikary S.P."/>
            <person name="Tripathy S."/>
        </authorList>
    </citation>
    <scope>NUCLEOTIDE SEQUENCE [LARGE SCALE GENOMIC DNA]</scope>
    <source>
        <strain evidence="2 3">VB512170</strain>
    </source>
</reference>
<evidence type="ECO:0000313" key="3">
    <source>
        <dbReference type="Proteomes" id="UP000031549"/>
    </source>
</evidence>
<accession>A0A846GZ73</accession>
<feature type="region of interest" description="Disordered" evidence="1">
    <location>
        <begin position="423"/>
        <end position="443"/>
    </location>
</feature>
<sequence>MDLILERSHELKLALIDFVLDAEDELATALETYAAEQSRRGSGDSKQQDFIIDSFAIEGKVGDKTPLDLFAESHPDLPETERNLIRSWHRSFIGLFAVVQILPDGFELVNWLTDKHYIVKPTDTLTIQEMSRFKVGEIFLTRIAPLTDTEWMFFSSHTLLGKLGKPKLAVAIGNFKDNYKNNLYGDAPDLLEEAWLSVEKYHQEFVDFFGSDEITLPGYQLNKKIVEFQELMTEKRLAEAGIDTSKSLAEAASAAGIDEEEIKAAAEELGADSKVVSQVFNNKSANNKMVMPKVDLPAELKKAEQVTALSHPRWGQMFLPTYGKMKVILEADVQNIEGSEKLIRYFLEDKSINAFVWYRLAEQYPTQLEKVLQTYLQRPDFRLSSDLKPLLQEFNKPIEPELPEIASVPIHLHNLFQEALADVNKSKSKDKGKKPTAKGFQRS</sequence>
<organism evidence="2 3">
    <name type="scientific">Hassallia byssoidea VB512170</name>
    <dbReference type="NCBI Taxonomy" id="1304833"/>
    <lineage>
        <taxon>Bacteria</taxon>
        <taxon>Bacillati</taxon>
        <taxon>Cyanobacteriota</taxon>
        <taxon>Cyanophyceae</taxon>
        <taxon>Nostocales</taxon>
        <taxon>Tolypothrichaceae</taxon>
        <taxon>Hassallia</taxon>
    </lineage>
</organism>
<dbReference type="AlphaFoldDB" id="A0A846GZ73"/>
<dbReference type="Proteomes" id="UP000031549">
    <property type="component" value="Unassembled WGS sequence"/>
</dbReference>
<evidence type="ECO:0000256" key="1">
    <source>
        <dbReference type="SAM" id="MobiDB-lite"/>
    </source>
</evidence>
<name>A0A846GZ73_9CYAN</name>
<dbReference type="EMBL" id="JTCM02000001">
    <property type="protein sequence ID" value="NEU71086.1"/>
    <property type="molecule type" value="Genomic_DNA"/>
</dbReference>